<dbReference type="CDD" id="cd00009">
    <property type="entry name" value="AAA"/>
    <property type="match status" value="1"/>
</dbReference>
<feature type="compositionally biased region" description="Polar residues" evidence="1">
    <location>
        <begin position="302"/>
        <end position="317"/>
    </location>
</feature>
<keyword evidence="4" id="KW-1185">Reference proteome</keyword>
<dbReference type="Gene3D" id="1.10.8.80">
    <property type="entry name" value="Magnesium chelatase subunit I, C-Terminal domain"/>
    <property type="match status" value="1"/>
</dbReference>
<dbReference type="OrthoDB" id="9775079at2"/>
<feature type="compositionally biased region" description="Low complexity" evidence="1">
    <location>
        <begin position="331"/>
        <end position="354"/>
    </location>
</feature>
<evidence type="ECO:0000313" key="4">
    <source>
        <dbReference type="Proteomes" id="UP000324285"/>
    </source>
</evidence>
<dbReference type="SUPFAM" id="SSF53300">
    <property type="entry name" value="vWA-like"/>
    <property type="match status" value="1"/>
</dbReference>
<feature type="region of interest" description="Disordered" evidence="1">
    <location>
        <begin position="283"/>
        <end position="408"/>
    </location>
</feature>
<dbReference type="Pfam" id="PF07728">
    <property type="entry name" value="AAA_5"/>
    <property type="match status" value="1"/>
</dbReference>
<dbReference type="Proteomes" id="UP000324285">
    <property type="component" value="Chromosome"/>
</dbReference>
<dbReference type="RefSeq" id="WP_149284446.1">
    <property type="nucleotide sequence ID" value="NZ_CP038437.2"/>
</dbReference>
<keyword evidence="3" id="KW-0067">ATP-binding</keyword>
<dbReference type="InterPro" id="IPR011704">
    <property type="entry name" value="ATPase_dyneun-rel_AAA"/>
</dbReference>
<dbReference type="PANTHER" id="PTHR35023">
    <property type="entry name" value="CHELATASE-RELATED"/>
    <property type="match status" value="1"/>
</dbReference>
<dbReference type="InterPro" id="IPR036465">
    <property type="entry name" value="vWFA_dom_sf"/>
</dbReference>
<gene>
    <name evidence="3" type="ORF">E4T21_07675</name>
</gene>
<dbReference type="PANTHER" id="PTHR35023:SF1">
    <property type="entry name" value="MG-PROTOPORPHYRIN IX CHELATASE"/>
    <property type="match status" value="1"/>
</dbReference>
<protein>
    <submittedName>
        <fullName evidence="3">ATP-binding protein</fullName>
    </submittedName>
</protein>
<dbReference type="InterPro" id="IPR052989">
    <property type="entry name" value="Mg-chelatase_DI-like"/>
</dbReference>
<feature type="compositionally biased region" description="Low complexity" evidence="1">
    <location>
        <begin position="287"/>
        <end position="301"/>
    </location>
</feature>
<dbReference type="Gene3D" id="3.40.50.410">
    <property type="entry name" value="von Willebrand factor, type A domain"/>
    <property type="match status" value="1"/>
</dbReference>
<dbReference type="GO" id="GO:0005524">
    <property type="term" value="F:ATP binding"/>
    <property type="evidence" value="ECO:0007669"/>
    <property type="project" value="UniProtKB-KW"/>
</dbReference>
<dbReference type="KEGG" id="hbh:E4T21_07675"/>
<evidence type="ECO:0000256" key="1">
    <source>
        <dbReference type="SAM" id="MobiDB-lite"/>
    </source>
</evidence>
<feature type="domain" description="AAA+ ATPase" evidence="2">
    <location>
        <begin position="27"/>
        <end position="170"/>
    </location>
</feature>
<reference evidence="3" key="1">
    <citation type="submission" date="2021-02" db="EMBL/GenBank/DDBJ databases">
        <title>Strain Y2R2, a novel species of the genus Halomonas.</title>
        <authorList>
            <person name="Huang H."/>
        </authorList>
    </citation>
    <scope>NUCLEOTIDE SEQUENCE</scope>
    <source>
        <strain evidence="3">Y2R2</strain>
    </source>
</reference>
<dbReference type="InterPro" id="IPR041628">
    <property type="entry name" value="ChlI/MoxR_AAA_lid"/>
</dbReference>
<organism evidence="3 4">
    <name type="scientific">Halomonas binhaiensis</name>
    <dbReference type="NCBI Taxonomy" id="2562282"/>
    <lineage>
        <taxon>Bacteria</taxon>
        <taxon>Pseudomonadati</taxon>
        <taxon>Pseudomonadota</taxon>
        <taxon>Gammaproteobacteria</taxon>
        <taxon>Oceanospirillales</taxon>
        <taxon>Halomonadaceae</taxon>
        <taxon>Halomonas</taxon>
    </lineage>
</organism>
<dbReference type="GO" id="GO:0016887">
    <property type="term" value="F:ATP hydrolysis activity"/>
    <property type="evidence" value="ECO:0007669"/>
    <property type="project" value="InterPro"/>
</dbReference>
<dbReference type="AlphaFoldDB" id="A0A5C1NGT7"/>
<dbReference type="InterPro" id="IPR003593">
    <property type="entry name" value="AAA+_ATPase"/>
</dbReference>
<accession>A0A5C1NGT7</accession>
<proteinExistence type="predicted"/>
<dbReference type="SMART" id="SM00382">
    <property type="entry name" value="AAA"/>
    <property type="match status" value="1"/>
</dbReference>
<dbReference type="InterPro" id="IPR027417">
    <property type="entry name" value="P-loop_NTPase"/>
</dbReference>
<dbReference type="Gene3D" id="3.40.50.300">
    <property type="entry name" value="P-loop containing nucleotide triphosphate hydrolases"/>
    <property type="match status" value="1"/>
</dbReference>
<sequence length="615" mass="66975">MVEFPFTAVVGQEALKTALLLNVINPRVGGLLVSGPRGSAKSTLARALAAILPDDEQGSRPPFVTLPLGASEDRLTGSLDLQRVLSEREATFHAGLLAKADGGVLYVDEVNLLPDSLVDLLLDVAASGINIVERDGISHTHPARFSLIGTMNPDEGELRPQLLDRFGLCLEQDMAVSVRERIAIVQQREAYERDPQAFVVEHELAQAELTQRIRTAQAALADITAEAWVYEHVAVRCEAAGVEGMRADVTWHQAAQAHAAWRGAEAVGREDLDTVEPWVLAHRRVTTPDSGTPPAGPGSSSRDSGATDSATALSTSMAGRDDAGSIGEASTGSEQTQGEQTQGEQTQGEQAQGQWGAMPPVAHESIKVPPVAWTNSVTGKPRRRLLTTPSRGRKAQQEIHHQAQPSGRYSAHNRMQREAQSLNWFATLVANRGQWPWQQLRYRKPRIGQQVLHFILLDTSGSTLGRRLLGRAKGLVDQLAHQAYLAREQMVVHGFGNDRVTPILPRRRAPKDMLQRLDDTGGGGGTPLREAVLQAARLIRQWQRQDAGLHVRTYLVTDGRTRQSLRGLPSLGDCVVVDTEQSSVKLGRGTLIAQQLGAQYRLLPTMQLPADMESR</sequence>
<evidence type="ECO:0000259" key="2">
    <source>
        <dbReference type="SMART" id="SM00382"/>
    </source>
</evidence>
<dbReference type="SUPFAM" id="SSF52540">
    <property type="entry name" value="P-loop containing nucleoside triphosphate hydrolases"/>
    <property type="match status" value="1"/>
</dbReference>
<evidence type="ECO:0000313" key="3">
    <source>
        <dbReference type="EMBL" id="QEM81435.1"/>
    </source>
</evidence>
<name>A0A5C1NGT7_9GAMM</name>
<dbReference type="Pfam" id="PF17863">
    <property type="entry name" value="AAA_lid_2"/>
    <property type="match status" value="1"/>
</dbReference>
<keyword evidence="3" id="KW-0547">Nucleotide-binding</keyword>
<dbReference type="EMBL" id="CP038437">
    <property type="protein sequence ID" value="QEM81435.1"/>
    <property type="molecule type" value="Genomic_DNA"/>
</dbReference>